<dbReference type="SUPFAM" id="SSF52540">
    <property type="entry name" value="P-loop containing nucleoside triphosphate hydrolases"/>
    <property type="match status" value="1"/>
</dbReference>
<dbReference type="Pfam" id="PF00270">
    <property type="entry name" value="DEAD"/>
    <property type="match status" value="1"/>
</dbReference>
<proteinExistence type="predicted"/>
<keyword evidence="1" id="KW-0547">Nucleotide-binding</keyword>
<dbReference type="Proteomes" id="UP000297475">
    <property type="component" value="Unassembled WGS sequence"/>
</dbReference>
<evidence type="ECO:0000256" key="4">
    <source>
        <dbReference type="ARBA" id="ARBA00022840"/>
    </source>
</evidence>
<dbReference type="Gene3D" id="3.40.50.300">
    <property type="entry name" value="P-loop containing nucleotide triphosphate hydrolases"/>
    <property type="match status" value="2"/>
</dbReference>
<organism evidence="8 9">
    <name type="scientific">Natronospirillum operosum</name>
    <dbReference type="NCBI Taxonomy" id="2759953"/>
    <lineage>
        <taxon>Bacteria</taxon>
        <taxon>Pseudomonadati</taxon>
        <taxon>Pseudomonadota</taxon>
        <taxon>Gammaproteobacteria</taxon>
        <taxon>Oceanospirillales</taxon>
        <taxon>Natronospirillaceae</taxon>
        <taxon>Natronospirillum</taxon>
    </lineage>
</organism>
<keyword evidence="9" id="KW-1185">Reference proteome</keyword>
<protein>
    <submittedName>
        <fullName evidence="8">ATP-dependent helicase HrpB</fullName>
    </submittedName>
</protein>
<dbReference type="SMART" id="SM00490">
    <property type="entry name" value="HELICc"/>
    <property type="match status" value="1"/>
</dbReference>
<evidence type="ECO:0000259" key="7">
    <source>
        <dbReference type="PROSITE" id="PS51194"/>
    </source>
</evidence>
<dbReference type="AlphaFoldDB" id="A0A4Z0WF82"/>
<dbReference type="PIRSF" id="PIRSF005496">
    <property type="entry name" value="ATP_hel_hrpB"/>
    <property type="match status" value="1"/>
</dbReference>
<dbReference type="NCBIfam" id="TIGR01970">
    <property type="entry name" value="DEAH_box_HrpB"/>
    <property type="match status" value="1"/>
</dbReference>
<dbReference type="GO" id="GO:0004386">
    <property type="term" value="F:helicase activity"/>
    <property type="evidence" value="ECO:0007669"/>
    <property type="project" value="UniProtKB-KW"/>
</dbReference>
<evidence type="ECO:0000256" key="1">
    <source>
        <dbReference type="ARBA" id="ARBA00022741"/>
    </source>
</evidence>
<evidence type="ECO:0000256" key="5">
    <source>
        <dbReference type="SAM" id="MobiDB-lite"/>
    </source>
</evidence>
<dbReference type="RefSeq" id="WP_135482514.1">
    <property type="nucleotide sequence ID" value="NZ_SRMF01000002.1"/>
</dbReference>
<dbReference type="SMART" id="SM00487">
    <property type="entry name" value="DEXDc"/>
    <property type="match status" value="1"/>
</dbReference>
<dbReference type="EMBL" id="SRMF01000002">
    <property type="protein sequence ID" value="TGG93956.1"/>
    <property type="molecule type" value="Genomic_DNA"/>
</dbReference>
<dbReference type="PROSITE" id="PS00690">
    <property type="entry name" value="DEAH_ATP_HELICASE"/>
    <property type="match status" value="1"/>
</dbReference>
<dbReference type="GO" id="GO:0005524">
    <property type="term" value="F:ATP binding"/>
    <property type="evidence" value="ECO:0007669"/>
    <property type="project" value="UniProtKB-KW"/>
</dbReference>
<dbReference type="InterPro" id="IPR011545">
    <property type="entry name" value="DEAD/DEAH_box_helicase_dom"/>
</dbReference>
<dbReference type="PROSITE" id="PS51194">
    <property type="entry name" value="HELICASE_CTER"/>
    <property type="match status" value="1"/>
</dbReference>
<dbReference type="CDD" id="cd18791">
    <property type="entry name" value="SF2_C_RHA"/>
    <property type="match status" value="1"/>
</dbReference>
<dbReference type="PANTHER" id="PTHR43519:SF1">
    <property type="entry name" value="ATP-DEPENDENT RNA HELICASE HRPB"/>
    <property type="match status" value="1"/>
</dbReference>
<dbReference type="OrthoDB" id="9805617at2"/>
<accession>A0A4Z0WF82</accession>
<dbReference type="InterPro" id="IPR002464">
    <property type="entry name" value="DNA/RNA_helicase_DEAH_CS"/>
</dbReference>
<evidence type="ECO:0000256" key="3">
    <source>
        <dbReference type="ARBA" id="ARBA00022806"/>
    </source>
</evidence>
<keyword evidence="2" id="KW-0378">Hydrolase</keyword>
<dbReference type="PANTHER" id="PTHR43519">
    <property type="entry name" value="ATP-DEPENDENT RNA HELICASE HRPB"/>
    <property type="match status" value="1"/>
</dbReference>
<dbReference type="GO" id="GO:0016787">
    <property type="term" value="F:hydrolase activity"/>
    <property type="evidence" value="ECO:0007669"/>
    <property type="project" value="UniProtKB-KW"/>
</dbReference>
<name>A0A4Z0WF82_9GAMM</name>
<evidence type="ECO:0000259" key="6">
    <source>
        <dbReference type="PROSITE" id="PS51192"/>
    </source>
</evidence>
<feature type="domain" description="Helicase C-terminal" evidence="7">
    <location>
        <begin position="202"/>
        <end position="364"/>
    </location>
</feature>
<dbReference type="Pfam" id="PF00271">
    <property type="entry name" value="Helicase_C"/>
    <property type="match status" value="1"/>
</dbReference>
<dbReference type="Pfam" id="PF08482">
    <property type="entry name" value="HrpB_C"/>
    <property type="match status" value="1"/>
</dbReference>
<dbReference type="InterPro" id="IPR013689">
    <property type="entry name" value="RNA_helicase_ATP-dep_HrpB_C"/>
</dbReference>
<feature type="domain" description="Helicase ATP-binding" evidence="6">
    <location>
        <begin position="20"/>
        <end position="183"/>
    </location>
</feature>
<keyword evidence="4" id="KW-0067">ATP-binding</keyword>
<evidence type="ECO:0000256" key="2">
    <source>
        <dbReference type="ARBA" id="ARBA00022801"/>
    </source>
</evidence>
<dbReference type="Gene3D" id="1.20.120.1080">
    <property type="match status" value="1"/>
</dbReference>
<comment type="caution">
    <text evidence="8">The sequence shown here is derived from an EMBL/GenBank/DDBJ whole genome shotgun (WGS) entry which is preliminary data.</text>
</comment>
<reference evidence="8 9" key="1">
    <citation type="submission" date="2019-04" db="EMBL/GenBank/DDBJ databases">
        <title>Natronospirillum operosus gen. nov., sp. nov., a haloalkaliphilic satellite isolated from decaying biomass of laboratory culture of cyanobacterium Geitlerinema sp. and proposal of Natronospirillaceae fam. nov. and Saccharospirillaceae fam. nov.</title>
        <authorList>
            <person name="Kevbrin V."/>
            <person name="Boltyanskaya Y."/>
            <person name="Koziaeva V."/>
            <person name="Grouzdev D.S."/>
            <person name="Park M."/>
            <person name="Cho J."/>
        </authorList>
    </citation>
    <scope>NUCLEOTIDE SEQUENCE [LARGE SCALE GENOMIC DNA]</scope>
    <source>
        <strain evidence="8 9">G-116</strain>
    </source>
</reference>
<feature type="region of interest" description="Disordered" evidence="5">
    <location>
        <begin position="780"/>
        <end position="806"/>
    </location>
</feature>
<dbReference type="InterPro" id="IPR001650">
    <property type="entry name" value="Helicase_C-like"/>
</dbReference>
<evidence type="ECO:0000313" key="9">
    <source>
        <dbReference type="Proteomes" id="UP000297475"/>
    </source>
</evidence>
<sequence>MTPFEALPDLPLHAHRAEFEAALQPGTPLLVETEPGAGKSTLVPLWLLEQTAPDAGQIWLVQPRILPTRNLAHRLAALTQTEVGQSIGYQVPFERRLGSVTRLHVMTPGILLQRLLSDPELSGVSTVILDEVHERAVNQDLAWVWLHELAQLRDDLQLILMTATPDARLSNLIPQRLTAPGRQHPVQTRYQPAPPRESLPAQVVRALGQVPTEATVLVFLPGWRDIEQTEQALRRHRPQRHCVRLHSRVEHREQQAALDPTSGARVILATNIAESAITVPDVTVVIDSGLVRQLRFDQGTGVSRLETRHISQAAAAQRQGRAGRVQAGECLRLWSQEQQLAPADPPEIRQTDLLPLALQLAHWGSPTSELAWPDRPSEAGLQRARSTLLQWGHLDPAYRITERGRQVSALGTHPRIAALLQHCRDHFGTAWPPVALQLALWLHFDVATDTATDSLFSQAAQLWQQDRYWQAQARRWQSVLTCRADTSAAVDDQALAELALVAAKAWPDRIGHRQASGRYHLATGISVDGGTRDPQSEWALIISLYRQGRGHAGVALPLSLSTADIEALAQPEKSLSHRRGHWQWTIEWRLGDRVVRTDHERLGATAFQQAMLAQLQAENPATWVLPTDASDLLARARLAQAHSLLTLPPLDDDTLSHCLPEWLGPLLHLNQSSTQLPWRQGLENYMGFDRVRQLSRLLPQELELPSGRKARLHVDAAGRLSVEGKLQEFFGAEKITAADGRLPVTVQLMSPANRPLAITDDLASFWANSYQQVAREMRGRYPKHPWPENPLDHPATRATRHRQNRT</sequence>
<evidence type="ECO:0000313" key="8">
    <source>
        <dbReference type="EMBL" id="TGG93956.1"/>
    </source>
</evidence>
<dbReference type="InterPro" id="IPR027417">
    <property type="entry name" value="P-loop_NTPase"/>
</dbReference>
<dbReference type="InterPro" id="IPR010225">
    <property type="entry name" value="HrpB"/>
</dbReference>
<keyword evidence="3 8" id="KW-0347">Helicase</keyword>
<dbReference type="InterPro" id="IPR014001">
    <property type="entry name" value="Helicase_ATP-bd"/>
</dbReference>
<dbReference type="PROSITE" id="PS51192">
    <property type="entry name" value="HELICASE_ATP_BIND_1"/>
    <property type="match status" value="1"/>
</dbReference>
<gene>
    <name evidence="8" type="primary">hrpB</name>
    <name evidence="8" type="ORF">E4656_07150</name>
</gene>
<dbReference type="GO" id="GO:0003676">
    <property type="term" value="F:nucleic acid binding"/>
    <property type="evidence" value="ECO:0007669"/>
    <property type="project" value="InterPro"/>
</dbReference>